<gene>
    <name evidence="1" type="ORF">ACCB06709</name>
</gene>
<sequence>MCNNPSPSIILKNHKKDLINTLRILRDNLPRSFVAVIISPHIKEIAKARRGRFSWRCYLISTIECPCLLAVQYKERRQEYFEIINKWQELEEEIVNYPEFHTNNFTVISLPAIKNIKVPLAEDGLTDLSYFSIDCFHLSQKSHAILAYNIWNNLLEPIGNKSDQMSYQNFFKTFLCPISERPYLMTRENSRNII</sequence>
<dbReference type="PANTHER" id="PTHR21325">
    <property type="entry name" value="PHOSPHOLIPASE B, PLB1"/>
    <property type="match status" value="1"/>
</dbReference>
<dbReference type="PANTHER" id="PTHR21325:SF31">
    <property type="entry name" value="GH22081P-RELATED"/>
    <property type="match status" value="1"/>
</dbReference>
<dbReference type="AlphaFoldDB" id="V9IHK5"/>
<dbReference type="GO" id="GO:0004620">
    <property type="term" value="F:phospholipase activity"/>
    <property type="evidence" value="ECO:0007669"/>
    <property type="project" value="InterPro"/>
</dbReference>
<protein>
    <submittedName>
        <fullName evidence="1">Phospholipase B1, membrane-associated</fullName>
    </submittedName>
</protein>
<dbReference type="InterPro" id="IPR038885">
    <property type="entry name" value="PLB1"/>
</dbReference>
<dbReference type="EMBL" id="JR045488">
    <property type="protein sequence ID" value="AEY59991.1"/>
    <property type="molecule type" value="mRNA"/>
</dbReference>
<dbReference type="GO" id="GO:0006644">
    <property type="term" value="P:phospholipid metabolic process"/>
    <property type="evidence" value="ECO:0007669"/>
    <property type="project" value="TreeGrafter"/>
</dbReference>
<accession>V9IHK5</accession>
<name>V9IHK5_APICE</name>
<proteinExistence type="evidence at transcript level"/>
<evidence type="ECO:0000313" key="1">
    <source>
        <dbReference type="EMBL" id="AEY59991.1"/>
    </source>
</evidence>
<organism evidence="1">
    <name type="scientific">Apis cerana</name>
    <name type="common">Indian honeybee</name>
    <dbReference type="NCBI Taxonomy" id="7461"/>
    <lineage>
        <taxon>Eukaryota</taxon>
        <taxon>Metazoa</taxon>
        <taxon>Ecdysozoa</taxon>
        <taxon>Arthropoda</taxon>
        <taxon>Hexapoda</taxon>
        <taxon>Insecta</taxon>
        <taxon>Pterygota</taxon>
        <taxon>Neoptera</taxon>
        <taxon>Endopterygota</taxon>
        <taxon>Hymenoptera</taxon>
        <taxon>Apocrita</taxon>
        <taxon>Aculeata</taxon>
        <taxon>Apoidea</taxon>
        <taxon>Anthophila</taxon>
        <taxon>Apidae</taxon>
        <taxon>Apis</taxon>
    </lineage>
</organism>
<reference evidence="1" key="1">
    <citation type="submission" date="2011-11" db="EMBL/GenBank/DDBJ databases">
        <title>Decoding the brain transcriptome of the Eastern honeybee (Apis cerana) based on pyrosequencing.</title>
        <authorList>
            <person name="Sun L."/>
            <person name="Zheng H."/>
            <person name="Wang Y."/>
            <person name="Xie X."/>
            <person name="Zhu Y."/>
            <person name="Gu W."/>
            <person name="Wang S."/>
        </authorList>
    </citation>
    <scope>NUCLEOTIDE SEQUENCE</scope>
    <source>
        <tissue evidence="1">Brain</tissue>
    </source>
</reference>